<dbReference type="EMBL" id="AC090683">
    <property type="protein sequence ID" value="AAR87198.1"/>
    <property type="molecule type" value="Genomic_DNA"/>
</dbReference>
<name>Q10FB4_ORYSJ</name>
<reference evidence="2" key="2">
    <citation type="journal article" date="2008" name="Nucleic Acids Res.">
        <title>The rice annotation project database (RAP-DB): 2008 update.</title>
        <authorList>
            <consortium name="The rice annotation project (RAP)"/>
        </authorList>
    </citation>
    <scope>GENOME REANNOTATION</scope>
    <source>
        <strain evidence="2">cv. Nipponbare</strain>
    </source>
</reference>
<dbReference type="AlphaFoldDB" id="Q10FB4"/>
<reference evidence="2" key="1">
    <citation type="journal article" date="2005" name="Nature">
        <title>The map-based sequence of the rice genome.</title>
        <authorList>
            <consortium name="International rice genome sequencing project (IRGSP)"/>
            <person name="Matsumoto T."/>
            <person name="Wu J."/>
            <person name="Kanamori H."/>
            <person name="Katayose Y."/>
            <person name="Fujisawa M."/>
            <person name="Namiki N."/>
            <person name="Mizuno H."/>
            <person name="Yamamoto K."/>
            <person name="Antonio B.A."/>
            <person name="Baba T."/>
            <person name="Sakata K."/>
            <person name="Nagamura Y."/>
            <person name="Aoki H."/>
            <person name="Arikawa K."/>
            <person name="Arita K."/>
            <person name="Bito T."/>
            <person name="Chiden Y."/>
            <person name="Fujitsuka N."/>
            <person name="Fukunaka R."/>
            <person name="Hamada M."/>
            <person name="Harada C."/>
            <person name="Hayashi A."/>
            <person name="Hijishita S."/>
            <person name="Honda M."/>
            <person name="Hosokawa S."/>
            <person name="Ichikawa Y."/>
            <person name="Idonuma A."/>
            <person name="Iijima M."/>
            <person name="Ikeda M."/>
            <person name="Ikeno M."/>
            <person name="Ito K."/>
            <person name="Ito S."/>
            <person name="Ito T."/>
            <person name="Ito Y."/>
            <person name="Ito Y."/>
            <person name="Iwabuchi A."/>
            <person name="Kamiya K."/>
            <person name="Karasawa W."/>
            <person name="Kurita K."/>
            <person name="Katagiri S."/>
            <person name="Kikuta A."/>
            <person name="Kobayashi H."/>
            <person name="Kobayashi N."/>
            <person name="Machita K."/>
            <person name="Maehara T."/>
            <person name="Masukawa M."/>
            <person name="Mizubayashi T."/>
            <person name="Mukai Y."/>
            <person name="Nagasaki H."/>
            <person name="Nagata Y."/>
            <person name="Naito S."/>
            <person name="Nakashima M."/>
            <person name="Nakama Y."/>
            <person name="Nakamichi Y."/>
            <person name="Nakamura M."/>
            <person name="Meguro A."/>
            <person name="Negishi M."/>
            <person name="Ohta I."/>
            <person name="Ohta T."/>
            <person name="Okamoto M."/>
            <person name="Ono N."/>
            <person name="Saji S."/>
            <person name="Sakaguchi M."/>
            <person name="Sakai K."/>
            <person name="Shibata M."/>
            <person name="Shimokawa T."/>
            <person name="Song J."/>
            <person name="Takazaki Y."/>
            <person name="Terasawa K."/>
            <person name="Tsugane M."/>
            <person name="Tsuji K."/>
            <person name="Ueda S."/>
            <person name="Waki K."/>
            <person name="Yamagata H."/>
            <person name="Yamamoto M."/>
            <person name="Yamamoto S."/>
            <person name="Yamane H."/>
            <person name="Yoshiki S."/>
            <person name="Yoshihara R."/>
            <person name="Yukawa K."/>
            <person name="Zhong H."/>
            <person name="Yano M."/>
            <person name="Yuan Q."/>
            <person name="Ouyang S."/>
            <person name="Liu J."/>
            <person name="Jones K.M."/>
            <person name="Gansberger K."/>
            <person name="Moffat K."/>
            <person name="Hill J."/>
            <person name="Bera J."/>
            <person name="Fadrosh D."/>
            <person name="Jin S."/>
            <person name="Johri S."/>
            <person name="Kim M."/>
            <person name="Overton L."/>
            <person name="Reardon M."/>
            <person name="Tsitrin T."/>
            <person name="Vuong H."/>
            <person name="Weaver B."/>
            <person name="Ciecko A."/>
            <person name="Tallon L."/>
            <person name="Jackson J."/>
            <person name="Pai G."/>
            <person name="Aken S.V."/>
            <person name="Utterback T."/>
            <person name="Reidmuller S."/>
            <person name="Feldblyum T."/>
            <person name="Hsiao J."/>
            <person name="Zismann V."/>
            <person name="Iobst S."/>
            <person name="de Vazeille A.R."/>
            <person name="Buell C.R."/>
            <person name="Ying K."/>
            <person name="Li Y."/>
            <person name="Lu T."/>
            <person name="Huang Y."/>
            <person name="Zhao Q."/>
            <person name="Feng Q."/>
            <person name="Zhang L."/>
            <person name="Zhu J."/>
            <person name="Weng Q."/>
            <person name="Mu J."/>
            <person name="Lu Y."/>
            <person name="Fan D."/>
            <person name="Liu Y."/>
            <person name="Guan J."/>
            <person name="Zhang Y."/>
            <person name="Yu S."/>
            <person name="Liu X."/>
            <person name="Zhang Y."/>
            <person name="Hong G."/>
            <person name="Han B."/>
            <person name="Choisne N."/>
            <person name="Demange N."/>
            <person name="Orjeda G."/>
            <person name="Samain S."/>
            <person name="Cattolico L."/>
            <person name="Pelletier E."/>
            <person name="Couloux A."/>
            <person name="Segurens B."/>
            <person name="Wincker P."/>
            <person name="D'Hont A."/>
            <person name="Scarpelli C."/>
            <person name="Weissenbach J."/>
            <person name="Salanoubat M."/>
            <person name="Quetier F."/>
            <person name="Yu Y."/>
            <person name="Kim H.R."/>
            <person name="Rambo T."/>
            <person name="Currie J."/>
            <person name="Collura K."/>
            <person name="Luo M."/>
            <person name="Yang T."/>
            <person name="Ammiraju J.S.S."/>
            <person name="Engler F."/>
            <person name="Soderlund C."/>
            <person name="Wing R.A."/>
            <person name="Palmer L.E."/>
            <person name="de la Bastide M."/>
            <person name="Spiegel L."/>
            <person name="Nascimento L."/>
            <person name="Zutavern T."/>
            <person name="O'Shaughnessy A."/>
            <person name="Dike S."/>
            <person name="Dedhia N."/>
            <person name="Preston R."/>
            <person name="Balija V."/>
            <person name="McCombie W.R."/>
            <person name="Chow T."/>
            <person name="Chen H."/>
            <person name="Chung M."/>
            <person name="Chen C."/>
            <person name="Shaw J."/>
            <person name="Wu H."/>
            <person name="Hsiao K."/>
            <person name="Chao Y."/>
            <person name="Chu M."/>
            <person name="Cheng C."/>
            <person name="Hour A."/>
            <person name="Lee P."/>
            <person name="Lin S."/>
            <person name="Lin Y."/>
            <person name="Liou J."/>
            <person name="Liu S."/>
            <person name="Hsing Y."/>
            <person name="Raghuvanshi S."/>
            <person name="Mohanty A."/>
            <person name="Bharti A.K."/>
            <person name="Gaur A."/>
            <person name="Gupta V."/>
            <person name="Kumar D."/>
            <person name="Ravi V."/>
            <person name="Vij S."/>
            <person name="Kapur A."/>
            <person name="Khurana P."/>
            <person name="Khurana P."/>
            <person name="Khurana J.P."/>
            <person name="Tyagi A.K."/>
            <person name="Gaikwad K."/>
            <person name="Singh A."/>
            <person name="Dalal V."/>
            <person name="Srivastava S."/>
            <person name="Dixit A."/>
            <person name="Pal A.K."/>
            <person name="Ghazi I.A."/>
            <person name="Yadav M."/>
            <person name="Pandit A."/>
            <person name="Bhargava A."/>
            <person name="Sureshbabu K."/>
            <person name="Batra K."/>
            <person name="Sharma T.R."/>
            <person name="Mohapatra T."/>
            <person name="Singh N.K."/>
            <person name="Messing J."/>
            <person name="Nelson A.B."/>
            <person name="Fuks G."/>
            <person name="Kavchok S."/>
            <person name="Keizer G."/>
            <person name="Linton E."/>
            <person name="Llaca V."/>
            <person name="Song R."/>
            <person name="Tanyolac B."/>
            <person name="Young S."/>
            <person name="Ho-Il K."/>
            <person name="Hahn J.H."/>
            <person name="Sangsakoo G."/>
            <person name="Vanavichit A."/>
            <person name="de Mattos Luiz.A.T."/>
            <person name="Zimmer P.D."/>
            <person name="Malone G."/>
            <person name="Dellagostin O."/>
            <person name="de Oliveira A.C."/>
            <person name="Bevan M."/>
            <person name="Bancroft I."/>
            <person name="Minx P."/>
            <person name="Cordum H."/>
            <person name="Wilson R."/>
            <person name="Cheng Z."/>
            <person name="Jin W."/>
            <person name="Jiang J."/>
            <person name="Leong S.A."/>
            <person name="Iwama H."/>
            <person name="Gojobori T."/>
            <person name="Itoh T."/>
            <person name="Niimura Y."/>
            <person name="Fujii Y."/>
            <person name="Habara T."/>
            <person name="Sakai H."/>
            <person name="Sato Y."/>
            <person name="Wilson G."/>
            <person name="Kumar K."/>
            <person name="McCouch S."/>
            <person name="Juretic N."/>
            <person name="Hoen D."/>
            <person name="Wright S."/>
            <person name="Bruskiewich R."/>
            <person name="Bureau T."/>
            <person name="Miyao A."/>
            <person name="Hirochika H."/>
            <person name="Nishikawa T."/>
            <person name="Kadowaki K."/>
            <person name="Sugiura M."/>
            <person name="Burr B."/>
            <person name="Sasaki T."/>
        </authorList>
    </citation>
    <scope>NUCLEOTIDE SEQUENCE [LARGE SCALE GENOMIC DNA]</scope>
    <source>
        <strain evidence="2">cv. Nipponbare</strain>
    </source>
</reference>
<organism evidence="1 2">
    <name type="scientific">Oryza sativa subsp. japonica</name>
    <name type="common">Rice</name>
    <dbReference type="NCBI Taxonomy" id="39947"/>
    <lineage>
        <taxon>Eukaryota</taxon>
        <taxon>Viridiplantae</taxon>
        <taxon>Streptophyta</taxon>
        <taxon>Embryophyta</taxon>
        <taxon>Tracheophyta</taxon>
        <taxon>Spermatophyta</taxon>
        <taxon>Magnoliopsida</taxon>
        <taxon>Liliopsida</taxon>
        <taxon>Poales</taxon>
        <taxon>Poaceae</taxon>
        <taxon>BOP clade</taxon>
        <taxon>Oryzoideae</taxon>
        <taxon>Oryzeae</taxon>
        <taxon>Oryzinae</taxon>
        <taxon>Oryza</taxon>
        <taxon>Oryza sativa</taxon>
    </lineage>
</organism>
<gene>
    <name evidence="1" type="primary">OSJNBa0035I24.6</name>
</gene>
<evidence type="ECO:0000313" key="2">
    <source>
        <dbReference type="Proteomes" id="UP000000763"/>
    </source>
</evidence>
<accession>Q10FB4</accession>
<evidence type="ECO:0000313" key="1">
    <source>
        <dbReference type="EMBL" id="AAR87198.1"/>
    </source>
</evidence>
<sequence length="179" mass="18926">MPDGSRSAGQLCVGVARLGGLRRAWRWLTGGQPPVRQGASSARGGSRDSWAAMCGRGVGGMTACAGVKQEWGLTSTTMTSSLSAECSPSFQFPPFFGWTPFWSWGMLGGRAEALACYRSLRRMDGMRVAKGPSLPLVTIKSKLLADGGAATLGNDDMLQSLPWSSGVGRVKEVAPRWLG</sequence>
<protein>
    <submittedName>
        <fullName evidence="1">Uncharacterized protein</fullName>
    </submittedName>
</protein>
<proteinExistence type="predicted"/>
<dbReference type="Proteomes" id="UP000000763">
    <property type="component" value="Chromosome 3"/>
</dbReference>